<comment type="caution">
    <text evidence="1">The sequence shown here is derived from an EMBL/GenBank/DDBJ whole genome shotgun (WGS) entry which is preliminary data.</text>
</comment>
<evidence type="ECO:0000313" key="2">
    <source>
        <dbReference type="Proteomes" id="UP000305539"/>
    </source>
</evidence>
<dbReference type="Proteomes" id="UP000305539">
    <property type="component" value="Unassembled WGS sequence"/>
</dbReference>
<dbReference type="EMBL" id="SWJE01000005">
    <property type="protein sequence ID" value="TKC89459.1"/>
    <property type="molecule type" value="Genomic_DNA"/>
</dbReference>
<dbReference type="RefSeq" id="WP_136894239.1">
    <property type="nucleotide sequence ID" value="NZ_SWJE01000005.1"/>
</dbReference>
<reference evidence="1 2" key="1">
    <citation type="submission" date="2019-04" db="EMBL/GenBank/DDBJ databases">
        <title>Trinickia sp. 7GSK02, isolated from subtropical forest soil.</title>
        <authorList>
            <person name="Gao Z.-H."/>
            <person name="Qiu L.-H."/>
        </authorList>
    </citation>
    <scope>NUCLEOTIDE SEQUENCE [LARGE SCALE GENOMIC DNA]</scope>
    <source>
        <strain evidence="1 2">7GSK02</strain>
    </source>
</reference>
<protein>
    <submittedName>
        <fullName evidence="1">Uncharacterized protein</fullName>
    </submittedName>
</protein>
<proteinExistence type="predicted"/>
<keyword evidence="2" id="KW-1185">Reference proteome</keyword>
<dbReference type="OrthoDB" id="9135718at2"/>
<name>A0A4U1I7S6_9BURK</name>
<dbReference type="AlphaFoldDB" id="A0A4U1I7S6"/>
<sequence>MATVEHKRQLRRAVADLAQCSIEDIESVWSALTPAEREQLRPLLDEASRAASGQAIALATADAPPAAPPGGDETHRAACSHLARAAASLPDELATRLLSCVTAPELADVLASLPDERRAELEARAKPLRISEKARAALREAALAAAPALADERPALSAPPTLRAALRRWIGRRG</sequence>
<evidence type="ECO:0000313" key="1">
    <source>
        <dbReference type="EMBL" id="TKC89459.1"/>
    </source>
</evidence>
<organism evidence="1 2">
    <name type="scientific">Trinickia terrae</name>
    <dbReference type="NCBI Taxonomy" id="2571161"/>
    <lineage>
        <taxon>Bacteria</taxon>
        <taxon>Pseudomonadati</taxon>
        <taxon>Pseudomonadota</taxon>
        <taxon>Betaproteobacteria</taxon>
        <taxon>Burkholderiales</taxon>
        <taxon>Burkholderiaceae</taxon>
        <taxon>Trinickia</taxon>
    </lineage>
</organism>
<gene>
    <name evidence="1" type="ORF">FAZ69_11040</name>
</gene>
<accession>A0A4U1I7S6</accession>